<dbReference type="GO" id="GO:0070403">
    <property type="term" value="F:NAD+ binding"/>
    <property type="evidence" value="ECO:0007669"/>
    <property type="project" value="InterPro"/>
</dbReference>
<dbReference type="InterPro" id="IPR006108">
    <property type="entry name" value="3HC_DH_C"/>
</dbReference>
<keyword evidence="8" id="KW-1185">Reference proteome</keyword>
<feature type="site" description="Important for catalytic activity" evidence="3">
    <location>
        <position position="165"/>
    </location>
</feature>
<dbReference type="Gene3D" id="1.10.1040.10">
    <property type="entry name" value="N-(1-d-carboxylethyl)-l-norvaline Dehydrogenase, domain 2"/>
    <property type="match status" value="1"/>
</dbReference>
<proteinExistence type="inferred from homology"/>
<feature type="domain" description="3-hydroxyacyl-CoA dehydrogenase NAD binding" evidence="6">
    <location>
        <begin position="10"/>
        <end position="208"/>
    </location>
</feature>
<evidence type="ECO:0000256" key="3">
    <source>
        <dbReference type="PIRSR" id="PIRSR000105-1"/>
    </source>
</evidence>
<dbReference type="PIRSF" id="PIRSF000105">
    <property type="entry name" value="HCDH"/>
    <property type="match status" value="1"/>
</dbReference>
<dbReference type="AlphaFoldDB" id="A0AA38H7G4"/>
<feature type="binding site" evidence="4">
    <location>
        <position position="108"/>
    </location>
    <ligand>
        <name>NAD(+)</name>
        <dbReference type="ChEBI" id="CHEBI:57540"/>
    </ligand>
</feature>
<reference evidence="7" key="1">
    <citation type="journal article" date="2022" name="G3 (Bethesda)">
        <title>High quality genome of the basidiomycete yeast Dioszegia hungarica PDD-24b-2 isolated from cloud water.</title>
        <authorList>
            <person name="Jarrige D."/>
            <person name="Haridas S."/>
            <person name="Bleykasten-Grosshans C."/>
            <person name="Joly M."/>
            <person name="Nadalig T."/>
            <person name="Sancelme M."/>
            <person name="Vuilleumier S."/>
            <person name="Grigoriev I.V."/>
            <person name="Amato P."/>
            <person name="Bringel F."/>
        </authorList>
    </citation>
    <scope>NUCLEOTIDE SEQUENCE</scope>
    <source>
        <strain evidence="7">PDD-24b-2</strain>
    </source>
</reference>
<dbReference type="PANTHER" id="PTHR48075">
    <property type="entry name" value="3-HYDROXYACYL-COA DEHYDROGENASE FAMILY PROTEIN"/>
    <property type="match status" value="1"/>
</dbReference>
<name>A0AA38H7G4_9TREE</name>
<evidence type="ECO:0000256" key="2">
    <source>
        <dbReference type="ARBA" id="ARBA00023002"/>
    </source>
</evidence>
<feature type="binding site" evidence="4">
    <location>
        <position position="299"/>
    </location>
    <ligand>
        <name>NAD(+)</name>
        <dbReference type="ChEBI" id="CHEBI:57540"/>
    </ligand>
</feature>
<feature type="domain" description="3-hydroxyacyl-CoA dehydrogenase C-terminal" evidence="5">
    <location>
        <begin position="211"/>
        <end position="307"/>
    </location>
</feature>
<dbReference type="SUPFAM" id="SSF48179">
    <property type="entry name" value="6-phosphogluconate dehydrogenase C-terminal domain-like"/>
    <property type="match status" value="1"/>
</dbReference>
<comment type="caution">
    <text evidence="7">The sequence shown here is derived from an EMBL/GenBank/DDBJ whole genome shotgun (WGS) entry which is preliminary data.</text>
</comment>
<gene>
    <name evidence="7" type="ORF">MKK02DRAFT_38418</name>
</gene>
<feature type="binding site" evidence="4">
    <location>
        <position position="38"/>
    </location>
    <ligand>
        <name>NAD(+)</name>
        <dbReference type="ChEBI" id="CHEBI:57540"/>
    </ligand>
</feature>
<comment type="similarity">
    <text evidence="1">Belongs to the 3-hydroxyacyl-CoA dehydrogenase family.</text>
</comment>
<keyword evidence="2" id="KW-0560">Oxidoreductase</keyword>
<dbReference type="EMBL" id="JAKWFO010000008">
    <property type="protein sequence ID" value="KAI9633759.1"/>
    <property type="molecule type" value="Genomic_DNA"/>
</dbReference>
<dbReference type="Gene3D" id="3.40.50.720">
    <property type="entry name" value="NAD(P)-binding Rossmann-like Domain"/>
    <property type="match status" value="1"/>
</dbReference>
<dbReference type="Pfam" id="PF00725">
    <property type="entry name" value="3HCDH"/>
    <property type="match status" value="1"/>
</dbReference>
<dbReference type="Proteomes" id="UP001164286">
    <property type="component" value="Unassembled WGS sequence"/>
</dbReference>
<dbReference type="InterPro" id="IPR022694">
    <property type="entry name" value="3-OHacyl-CoA_DH"/>
</dbReference>
<feature type="binding site" evidence="4">
    <location>
        <begin position="14"/>
        <end position="19"/>
    </location>
    <ligand>
        <name>NAD(+)</name>
        <dbReference type="ChEBI" id="CHEBI:57540"/>
    </ligand>
</feature>
<evidence type="ECO:0000259" key="5">
    <source>
        <dbReference type="Pfam" id="PF00725"/>
    </source>
</evidence>
<keyword evidence="4" id="KW-0520">NAD</keyword>
<dbReference type="GO" id="GO:0006631">
    <property type="term" value="P:fatty acid metabolic process"/>
    <property type="evidence" value="ECO:0007669"/>
    <property type="project" value="InterPro"/>
</dbReference>
<dbReference type="RefSeq" id="XP_052943536.1">
    <property type="nucleotide sequence ID" value="XM_053090092.1"/>
</dbReference>
<organism evidence="7 8">
    <name type="scientific">Dioszegia hungarica</name>
    <dbReference type="NCBI Taxonomy" id="4972"/>
    <lineage>
        <taxon>Eukaryota</taxon>
        <taxon>Fungi</taxon>
        <taxon>Dikarya</taxon>
        <taxon>Basidiomycota</taxon>
        <taxon>Agaricomycotina</taxon>
        <taxon>Tremellomycetes</taxon>
        <taxon>Tremellales</taxon>
        <taxon>Bulleribasidiaceae</taxon>
        <taxon>Dioszegia</taxon>
    </lineage>
</organism>
<dbReference type="GeneID" id="77729297"/>
<feature type="binding site" evidence="4">
    <location>
        <position position="168"/>
    </location>
    <ligand>
        <name>NAD(+)</name>
        <dbReference type="ChEBI" id="CHEBI:57540"/>
    </ligand>
</feature>
<dbReference type="InterPro" id="IPR013328">
    <property type="entry name" value="6PGD_dom2"/>
</dbReference>
<dbReference type="Pfam" id="PF02737">
    <property type="entry name" value="3HCDH_N"/>
    <property type="match status" value="1"/>
</dbReference>
<evidence type="ECO:0000313" key="8">
    <source>
        <dbReference type="Proteomes" id="UP001164286"/>
    </source>
</evidence>
<evidence type="ECO:0000259" key="6">
    <source>
        <dbReference type="Pfam" id="PF02737"/>
    </source>
</evidence>
<dbReference type="InterPro" id="IPR008927">
    <property type="entry name" value="6-PGluconate_DH-like_C_sf"/>
</dbReference>
<dbReference type="GO" id="GO:0016616">
    <property type="term" value="F:oxidoreductase activity, acting on the CH-OH group of donors, NAD or NADP as acceptor"/>
    <property type="evidence" value="ECO:0007669"/>
    <property type="project" value="InterPro"/>
</dbReference>
<feature type="binding site" evidence="4">
    <location>
        <position position="103"/>
    </location>
    <ligand>
        <name>NAD(+)</name>
        <dbReference type="ChEBI" id="CHEBI:57540"/>
    </ligand>
</feature>
<protein>
    <submittedName>
        <fullName evidence="7">3-hydroxybutyryl-CoA dehydrogenase</fullName>
    </submittedName>
</protein>
<evidence type="ECO:0000256" key="4">
    <source>
        <dbReference type="PIRSR" id="PIRSR000105-2"/>
    </source>
</evidence>
<dbReference type="InterPro" id="IPR006176">
    <property type="entry name" value="3-OHacyl-CoA_DH_NAD-bd"/>
</dbReference>
<evidence type="ECO:0000313" key="7">
    <source>
        <dbReference type="EMBL" id="KAI9633759.1"/>
    </source>
</evidence>
<dbReference type="PANTHER" id="PTHR48075:SF5">
    <property type="entry name" value="3-HYDROXYBUTYRYL-COA DEHYDROGENASE"/>
    <property type="match status" value="1"/>
</dbReference>
<evidence type="ECO:0000256" key="1">
    <source>
        <dbReference type="ARBA" id="ARBA00009463"/>
    </source>
</evidence>
<dbReference type="InterPro" id="IPR036291">
    <property type="entry name" value="NAD(P)-bd_dom_sf"/>
</dbReference>
<sequence>MAGLQPMKRAAIVGAGQMGMGIAYVTALHARVPLTLHDPSPRVLAASLKKLQTLFTRDVEKKRISSEDGEAAMSRIKGVEGSLVGGGAGLEGDTDLVIEAIPEIPDLKLALFRNLASILPAPAILGSNTSSISLTKLAAAAGLASGKGPADAESLESASRVVGIHFFNPVPQMKLVEIIPALQTSDATLERARAFGLACKKEIAVSKDSPGFIANAILMPMINEAILTLEKGIASPEDIDKTFRLGMGHPMGPLALADLIGLDTCLAIQRVLHTESGDTKYRPATLLVRMVDAGWVGRKGGKGFYEYPA</sequence>
<feature type="binding site" evidence="4">
    <location>
        <position position="130"/>
    </location>
    <ligand>
        <name>NAD(+)</name>
        <dbReference type="ChEBI" id="CHEBI:57540"/>
    </ligand>
</feature>
<dbReference type="SUPFAM" id="SSF51735">
    <property type="entry name" value="NAD(P)-binding Rossmann-fold domains"/>
    <property type="match status" value="1"/>
</dbReference>
<accession>A0AA38H7G4</accession>